<dbReference type="EMBL" id="BK015760">
    <property type="protein sequence ID" value="DAE23816.1"/>
    <property type="molecule type" value="Genomic_DNA"/>
</dbReference>
<protein>
    <submittedName>
        <fullName evidence="1">Uncharacterized protein</fullName>
    </submittedName>
</protein>
<reference evidence="1" key="1">
    <citation type="journal article" date="2021" name="Proc. Natl. Acad. Sci. U.S.A.">
        <title>A Catalog of Tens of Thousands of Viruses from Human Metagenomes Reveals Hidden Associations with Chronic Diseases.</title>
        <authorList>
            <person name="Tisza M.J."/>
            <person name="Buck C.B."/>
        </authorList>
    </citation>
    <scope>NUCLEOTIDE SEQUENCE</scope>
    <source>
        <strain evidence="1">Ct9lR64</strain>
    </source>
</reference>
<proteinExistence type="predicted"/>
<name>A0A8S5QXL1_9CAUD</name>
<organism evidence="1">
    <name type="scientific">Siphoviridae sp. ct9lR64</name>
    <dbReference type="NCBI Taxonomy" id="2826178"/>
    <lineage>
        <taxon>Viruses</taxon>
        <taxon>Duplodnaviria</taxon>
        <taxon>Heunggongvirae</taxon>
        <taxon>Uroviricota</taxon>
        <taxon>Caudoviricetes</taxon>
    </lineage>
</organism>
<evidence type="ECO:0000313" key="1">
    <source>
        <dbReference type="EMBL" id="DAE23816.1"/>
    </source>
</evidence>
<sequence length="114" mass="13209">MNVNKYVRITKSKPTIETVRDAVHVYGPDIYCCLSSLENDIENGRLIYTKAFTSSELISRLSVFDFLKASNWHFNTMALNYYCWLNDCSVDDGTKAIKTMIAQHNRFKTKNNKK</sequence>
<accession>A0A8S5QXL1</accession>